<name>A0AAF5CV02_STRER</name>
<accession>A0AAF5CV02</accession>
<evidence type="ECO:0000313" key="2">
    <source>
        <dbReference type="WBParaSite" id="TCONS_00002223.p1"/>
    </source>
</evidence>
<dbReference type="AlphaFoldDB" id="A0AAF5CV02"/>
<organism evidence="1 2">
    <name type="scientific">Strongyloides stercoralis</name>
    <name type="common">Threadworm</name>
    <dbReference type="NCBI Taxonomy" id="6248"/>
    <lineage>
        <taxon>Eukaryota</taxon>
        <taxon>Metazoa</taxon>
        <taxon>Ecdysozoa</taxon>
        <taxon>Nematoda</taxon>
        <taxon>Chromadorea</taxon>
        <taxon>Rhabditida</taxon>
        <taxon>Tylenchina</taxon>
        <taxon>Panagrolaimomorpha</taxon>
        <taxon>Strongyloidoidea</taxon>
        <taxon>Strongyloididae</taxon>
        <taxon>Strongyloides</taxon>
    </lineage>
</organism>
<sequence>MVVDFFINKYVSLNVFTENSYILNENNTIGNFIFDFFKVLFALIHKIFELEVILFDAIIYILRKSFFIREIDNYMNFIKGILENFMNFFKTLDNYFIWWLIDHNDIEFSKLNEKDGVEECGENTRLLLASLSLDSTFKEIFKNESIYQKKSFTKDIKT</sequence>
<dbReference type="Proteomes" id="UP000035681">
    <property type="component" value="Unplaced"/>
</dbReference>
<keyword evidence="1" id="KW-1185">Reference proteome</keyword>
<reference evidence="2" key="1">
    <citation type="submission" date="2024-02" db="UniProtKB">
        <authorList>
            <consortium name="WormBaseParasite"/>
        </authorList>
    </citation>
    <scope>IDENTIFICATION</scope>
</reference>
<protein>
    <submittedName>
        <fullName evidence="2">Uncharacterized protein</fullName>
    </submittedName>
</protein>
<evidence type="ECO:0000313" key="1">
    <source>
        <dbReference type="Proteomes" id="UP000035681"/>
    </source>
</evidence>
<proteinExistence type="predicted"/>
<dbReference type="WBParaSite" id="TCONS_00002223.p1">
    <property type="protein sequence ID" value="TCONS_00002223.p1"/>
    <property type="gene ID" value="XLOC_002101"/>
</dbReference>